<dbReference type="InterPro" id="IPR000551">
    <property type="entry name" value="MerR-type_HTH_dom"/>
</dbReference>
<reference evidence="7 8" key="1">
    <citation type="journal article" date="2023" name="PLoS ONE">
        <title>Genome-based metabolic and phylogenomic analysis of three Terrisporobacter species.</title>
        <authorList>
            <person name="Boer T."/>
            <person name="Bengelsdorf F.R."/>
            <person name="Bomeke M."/>
            <person name="Daniel R."/>
            <person name="Poehlein A."/>
        </authorList>
    </citation>
    <scope>NUCLEOTIDE SEQUENCE [LARGE SCALE GENOMIC DNA]</scope>
    <source>
        <strain evidence="7 8">DSM 1288</strain>
    </source>
</reference>
<dbReference type="Gene3D" id="3.20.80.10">
    <property type="entry name" value="Regulatory factor, effector binding domain"/>
    <property type="match status" value="1"/>
</dbReference>
<evidence type="ECO:0000256" key="1">
    <source>
        <dbReference type="ARBA" id="ARBA00022491"/>
    </source>
</evidence>
<keyword evidence="5" id="KW-0175">Coiled coil</keyword>
<keyword evidence="1" id="KW-0678">Repressor</keyword>
<dbReference type="InterPro" id="IPR047057">
    <property type="entry name" value="MerR_fam"/>
</dbReference>
<dbReference type="Proteomes" id="UP001348492">
    <property type="component" value="Chromosome"/>
</dbReference>
<dbReference type="EMBL" id="CP117523">
    <property type="protein sequence ID" value="WWD85477.1"/>
    <property type="molecule type" value="Genomic_DNA"/>
</dbReference>
<dbReference type="Pfam" id="PF00376">
    <property type="entry name" value="MerR"/>
    <property type="match status" value="1"/>
</dbReference>
<keyword evidence="4" id="KW-0804">Transcription</keyword>
<evidence type="ECO:0000256" key="2">
    <source>
        <dbReference type="ARBA" id="ARBA00023015"/>
    </source>
</evidence>
<proteinExistence type="predicted"/>
<evidence type="ECO:0000256" key="3">
    <source>
        <dbReference type="ARBA" id="ARBA00023125"/>
    </source>
</evidence>
<keyword evidence="8" id="KW-1185">Reference proteome</keyword>
<dbReference type="PANTHER" id="PTHR30204">
    <property type="entry name" value="REDOX-CYCLING DRUG-SENSING TRANSCRIPTIONAL ACTIVATOR SOXR"/>
    <property type="match status" value="1"/>
</dbReference>
<evidence type="ECO:0000259" key="6">
    <source>
        <dbReference type="PROSITE" id="PS50937"/>
    </source>
</evidence>
<dbReference type="SMART" id="SM00422">
    <property type="entry name" value="HTH_MERR"/>
    <property type="match status" value="1"/>
</dbReference>
<dbReference type="PANTHER" id="PTHR30204:SF69">
    <property type="entry name" value="MERR-FAMILY TRANSCRIPTIONAL REGULATOR"/>
    <property type="match status" value="1"/>
</dbReference>
<dbReference type="SUPFAM" id="SSF55136">
    <property type="entry name" value="Probable bacterial effector-binding domain"/>
    <property type="match status" value="1"/>
</dbReference>
<feature type="domain" description="HTH merR-type" evidence="6">
    <location>
        <begin position="4"/>
        <end position="74"/>
    </location>
</feature>
<feature type="coiled-coil region" evidence="5">
    <location>
        <begin position="81"/>
        <end position="108"/>
    </location>
</feature>
<dbReference type="RefSeq" id="WP_018590105.1">
    <property type="nucleotide sequence ID" value="NZ_AUUB01000017.1"/>
</dbReference>
<dbReference type="CDD" id="cd01107">
    <property type="entry name" value="HTH_BmrR"/>
    <property type="match status" value="1"/>
</dbReference>
<evidence type="ECO:0000313" key="8">
    <source>
        <dbReference type="Proteomes" id="UP001348492"/>
    </source>
</evidence>
<keyword evidence="3" id="KW-0238">DNA-binding</keyword>
<evidence type="ECO:0000256" key="5">
    <source>
        <dbReference type="SAM" id="Coils"/>
    </source>
</evidence>
<dbReference type="InterPro" id="IPR009061">
    <property type="entry name" value="DNA-bd_dom_put_sf"/>
</dbReference>
<dbReference type="PROSITE" id="PS50937">
    <property type="entry name" value="HTH_MERR_2"/>
    <property type="match status" value="1"/>
</dbReference>
<dbReference type="SUPFAM" id="SSF46955">
    <property type="entry name" value="Putative DNA-binding domain"/>
    <property type="match status" value="1"/>
</dbReference>
<accession>A0ABZ2F1C5</accession>
<organism evidence="7 8">
    <name type="scientific">Terrisporobacter glycolicus ATCC 14880 = DSM 1288</name>
    <dbReference type="NCBI Taxonomy" id="1121315"/>
    <lineage>
        <taxon>Bacteria</taxon>
        <taxon>Bacillati</taxon>
        <taxon>Bacillota</taxon>
        <taxon>Clostridia</taxon>
        <taxon>Peptostreptococcales</taxon>
        <taxon>Peptostreptococcaceae</taxon>
        <taxon>Terrisporobacter</taxon>
    </lineage>
</organism>
<gene>
    <name evidence="7" type="primary">bmrR_3</name>
    <name evidence="7" type="ORF">TEGL_39890</name>
</gene>
<evidence type="ECO:0000313" key="7">
    <source>
        <dbReference type="EMBL" id="WWD85477.1"/>
    </source>
</evidence>
<protein>
    <submittedName>
        <fullName evidence="7">Multidrug-efflux transporter 1 regulator</fullName>
    </submittedName>
</protein>
<sequence length="272" mass="32239">MSKLFSIGEVSKIKEITIKALRYYHKMGILIPKYIDEDSGYRYYSIDQFVYIDIIKGCRSLGTSIKELQDIFQECDTDKLLKFLEVKREEAEKNIKKMSEVIENIDMLKESINSSKEILNENEISIKYFEPRYIIVLPCKEAGCLKELLYYSDLEKLIIEKKVKVSVQRGIIYNVNSSRDVEVKYVFNGIERNENIREDESIKLLPEGNYLTIVYNKNNEKECMKKLYDYIEENKIKVNRIIEFDLFNDIFNTKTYSSQIQIFLSDNNEFKK</sequence>
<keyword evidence="2" id="KW-0805">Transcription regulation</keyword>
<dbReference type="Gene3D" id="1.10.1660.10">
    <property type="match status" value="1"/>
</dbReference>
<name>A0ABZ2F1C5_9FIRM</name>
<dbReference type="InterPro" id="IPR011256">
    <property type="entry name" value="Reg_factor_effector_dom_sf"/>
</dbReference>
<evidence type="ECO:0000256" key="4">
    <source>
        <dbReference type="ARBA" id="ARBA00023163"/>
    </source>
</evidence>